<dbReference type="OrthoDB" id="10661at10239"/>
<dbReference type="InterPro" id="IPR006882">
    <property type="entry name" value="Herpes_Orf11"/>
</dbReference>
<dbReference type="Proteomes" id="UP000008287">
    <property type="component" value="Segment"/>
</dbReference>
<keyword evidence="2" id="KW-1185">Reference proteome</keyword>
<dbReference type="RefSeq" id="NP_047985.1">
    <property type="nucleotide sequence ID" value="NC_001987.1"/>
</dbReference>
<organism evidence="2">
    <name type="scientific">Ateline herpesvirus 3</name>
    <name type="common">AtHV-3</name>
    <name type="synonym">Herpesvirus ateles</name>
    <dbReference type="NCBI Taxonomy" id="85618"/>
    <lineage>
        <taxon>Viruses</taxon>
        <taxon>Duplodnaviria</taxon>
        <taxon>Heunggongvirae</taxon>
        <taxon>Peploviricota</taxon>
        <taxon>Herviviricetes</taxon>
        <taxon>Herpesvirales</taxon>
        <taxon>Orthoherpesviridae</taxon>
        <taxon>Gammaherpesvirinae</taxon>
        <taxon>Rhadinovirus</taxon>
        <taxon>Rhadinovirus atelinegamma3</taxon>
    </lineage>
</organism>
<accession>Q9YTQ2</accession>
<dbReference type="PIR" id="T42927">
    <property type="entry name" value="T42927"/>
</dbReference>
<dbReference type="Pfam" id="PF04797">
    <property type="entry name" value="Herpes_ORF11"/>
    <property type="match status" value="1"/>
</dbReference>
<dbReference type="GeneID" id="1450420"/>
<organismHost>
    <name type="scientific">Ateles</name>
    <dbReference type="NCBI Taxonomy" id="9506"/>
</organismHost>
<dbReference type="EMBL" id="AF083424">
    <property type="protein sequence ID" value="AAC95535.1"/>
    <property type="molecule type" value="Genomic_DNA"/>
</dbReference>
<protein>
    <submittedName>
        <fullName evidence="1">Similar to Raji LF2</fullName>
    </submittedName>
</protein>
<reference evidence="1 2" key="1">
    <citation type="journal article" date="2000" name="J. Virol.">
        <title>Primary structure of the Herpesvirus ateles genome.</title>
        <authorList>
            <person name="Albrecht J.C."/>
        </authorList>
    </citation>
    <scope>NUCLEOTIDE SEQUENCE [LARGE SCALE GENOMIC DNA]</scope>
    <source>
        <strain evidence="1">73</strain>
    </source>
</reference>
<proteinExistence type="predicted"/>
<name>Q9YTQ2_ATHV3</name>
<evidence type="ECO:0000313" key="1">
    <source>
        <dbReference type="EMBL" id="AAC95535.1"/>
    </source>
</evidence>
<dbReference type="KEGG" id="vg:1450420"/>
<sequence length="405" mass="45829">MATPKHIRGVWRRGSAMKQSERKFNYLFWSSSVHEHFITITNNQEIQILPDDVLLARCPSIREIVGKQLPNFKFSGSRYGPPGTITSFYVYGHCENVIKIKPMTISDCDQELIFKITFALECIIPPGSMKIFILPITFLKLDGLYLLCLEDETSSIMTTSCMQMGTYLTSETPQVFLKGSPVLTKNEPLPHLMAQKTKPFNKKMARVHTVQNEVCEVNSIYKGKDHIRLALQKKSEDVNFFEPVIIGLTMTNKALIAFQHNPYYFCPWDWGRQSIPIIYVGPSIRIPADRHAVVKYNNMYSSTYANITAMITNCETCPDFHISDCEWKPESPVYINVTNTLNIAITISSGTKLGEAVFLLAPKFLCKKIISKKHVQTLPSAVTLPGNVTINSNKLPKLADLTTYK</sequence>
<evidence type="ECO:0000313" key="2">
    <source>
        <dbReference type="Proteomes" id="UP000008287"/>
    </source>
</evidence>